<evidence type="ECO:0000256" key="5">
    <source>
        <dbReference type="ARBA" id="ARBA00022989"/>
    </source>
</evidence>
<feature type="domain" description="YetF-like N-terminal transmembrane" evidence="9">
    <location>
        <begin position="7"/>
        <end position="82"/>
    </location>
</feature>
<reference evidence="11" key="1">
    <citation type="submission" date="2015-01" db="EMBL/GenBank/DDBJ databases">
        <authorList>
            <person name="Manzoor Shahid"/>
            <person name="Zubair Saima"/>
        </authorList>
    </citation>
    <scope>NUCLEOTIDE SEQUENCE [LARGE SCALE GENOMIC DNA]</scope>
    <source>
        <strain evidence="11">Sp3</strain>
    </source>
</reference>
<dbReference type="InterPro" id="IPR023090">
    <property type="entry name" value="UPF0702_alpha/beta_dom_sf"/>
</dbReference>
<evidence type="ECO:0008006" key="12">
    <source>
        <dbReference type="Google" id="ProtNLM"/>
    </source>
</evidence>
<protein>
    <recommendedName>
        <fullName evidence="12">DUF421 domain-containing protein</fullName>
    </recommendedName>
</protein>
<keyword evidence="11" id="KW-1185">Reference proteome</keyword>
<evidence type="ECO:0000313" key="10">
    <source>
        <dbReference type="EMBL" id="CEO88389.1"/>
    </source>
</evidence>
<evidence type="ECO:0000256" key="6">
    <source>
        <dbReference type="ARBA" id="ARBA00023136"/>
    </source>
</evidence>
<dbReference type="Pfam" id="PF04239">
    <property type="entry name" value="DUF421"/>
    <property type="match status" value="1"/>
</dbReference>
<comment type="similarity">
    <text evidence="2">Belongs to the UPF0702 family.</text>
</comment>
<dbReference type="EMBL" id="CDRZ01000090">
    <property type="protein sequence ID" value="CEO88389.1"/>
    <property type="molecule type" value="Genomic_DNA"/>
</dbReference>
<evidence type="ECO:0000256" key="1">
    <source>
        <dbReference type="ARBA" id="ARBA00004651"/>
    </source>
</evidence>
<evidence type="ECO:0000256" key="4">
    <source>
        <dbReference type="ARBA" id="ARBA00022692"/>
    </source>
</evidence>
<dbReference type="Proteomes" id="UP000046155">
    <property type="component" value="Unassembled WGS sequence"/>
</dbReference>
<dbReference type="GO" id="GO:0005886">
    <property type="term" value="C:plasma membrane"/>
    <property type="evidence" value="ECO:0007669"/>
    <property type="project" value="UniProtKB-SubCell"/>
</dbReference>
<proteinExistence type="inferred from homology"/>
<dbReference type="Pfam" id="PF20730">
    <property type="entry name" value="YetF_N"/>
    <property type="match status" value="1"/>
</dbReference>
<gene>
    <name evidence="10" type="ORF">SSCH_180037</name>
</gene>
<evidence type="ECO:0000313" key="11">
    <source>
        <dbReference type="Proteomes" id="UP000046155"/>
    </source>
</evidence>
<feature type="transmembrane region" description="Helical" evidence="7">
    <location>
        <begin position="37"/>
        <end position="56"/>
    </location>
</feature>
<keyword evidence="3" id="KW-1003">Cell membrane</keyword>
<dbReference type="InterPro" id="IPR007353">
    <property type="entry name" value="DUF421"/>
</dbReference>
<keyword evidence="6 7" id="KW-0472">Membrane</keyword>
<evidence type="ECO:0000259" key="8">
    <source>
        <dbReference type="Pfam" id="PF04239"/>
    </source>
</evidence>
<evidence type="ECO:0000256" key="2">
    <source>
        <dbReference type="ARBA" id="ARBA00006448"/>
    </source>
</evidence>
<accession>A0A0B7MCW6</accession>
<feature type="transmembrane region" description="Helical" evidence="7">
    <location>
        <begin position="6"/>
        <end position="25"/>
    </location>
</feature>
<dbReference type="InterPro" id="IPR048454">
    <property type="entry name" value="YetF_N"/>
</dbReference>
<evidence type="ECO:0000259" key="9">
    <source>
        <dbReference type="Pfam" id="PF20730"/>
    </source>
</evidence>
<organism evidence="10 11">
    <name type="scientific">Syntrophaceticus schinkii</name>
    <dbReference type="NCBI Taxonomy" id="499207"/>
    <lineage>
        <taxon>Bacteria</taxon>
        <taxon>Bacillati</taxon>
        <taxon>Bacillota</taxon>
        <taxon>Clostridia</taxon>
        <taxon>Thermoanaerobacterales</taxon>
        <taxon>Thermoanaerobacterales Family III. Incertae Sedis</taxon>
        <taxon>Syntrophaceticus</taxon>
    </lineage>
</organism>
<sequence>MPVTSLYLEMTARAVIAFLAILIIARVLEKERAGQLTYYEYLAGITTGIIAGGIVIQTRISPWPLLLALFVFSILNYLVRFITLKSRVVRKVLAGEPVLIIQNGKIMEQHMKNVQYNIDDLLMQLRSQGVFNISDVEFAVLEADGRLSVLLKSSKKPVTAEDLQLESQYQGLSSELIIDGVIIYQNLDQNNLDESWLINELKKQGIQTPGEVHLAILDAQGNLYVDKKDDEVVHNTRIQDDPGG</sequence>
<name>A0A0B7MCW6_9FIRM</name>
<evidence type="ECO:0000256" key="7">
    <source>
        <dbReference type="SAM" id="Phobius"/>
    </source>
</evidence>
<keyword evidence="4 7" id="KW-0812">Transmembrane</keyword>
<evidence type="ECO:0000256" key="3">
    <source>
        <dbReference type="ARBA" id="ARBA00022475"/>
    </source>
</evidence>
<feature type="transmembrane region" description="Helical" evidence="7">
    <location>
        <begin position="62"/>
        <end position="82"/>
    </location>
</feature>
<dbReference type="AlphaFoldDB" id="A0A0B7MCW6"/>
<feature type="domain" description="YetF C-terminal" evidence="8">
    <location>
        <begin position="85"/>
        <end position="215"/>
    </location>
</feature>
<dbReference type="PANTHER" id="PTHR34582:SF7">
    <property type="entry name" value="UPF0702 TRANSMEMBRANE PROTEIN YDFS"/>
    <property type="match status" value="1"/>
</dbReference>
<dbReference type="PANTHER" id="PTHR34582">
    <property type="entry name" value="UPF0702 TRANSMEMBRANE PROTEIN YCAP"/>
    <property type="match status" value="1"/>
</dbReference>
<keyword evidence="5 7" id="KW-1133">Transmembrane helix</keyword>
<dbReference type="Gene3D" id="3.30.240.20">
    <property type="entry name" value="bsu07140 like domains"/>
    <property type="match status" value="2"/>
</dbReference>
<comment type="subcellular location">
    <subcellularLocation>
        <location evidence="1">Cell membrane</location>
        <topology evidence="1">Multi-pass membrane protein</topology>
    </subcellularLocation>
</comment>
<dbReference type="RefSeq" id="WP_232294230.1">
    <property type="nucleotide sequence ID" value="NZ_CDRZ01000090.1"/>
</dbReference>